<dbReference type="NCBIfam" id="NF001899">
    <property type="entry name" value="PRK00654.1-2"/>
    <property type="match status" value="1"/>
</dbReference>
<accession>A0A485M0D0</accession>
<dbReference type="Gene3D" id="3.40.50.2000">
    <property type="entry name" value="Glycogen Phosphorylase B"/>
    <property type="match status" value="2"/>
</dbReference>
<evidence type="ECO:0000256" key="5">
    <source>
        <dbReference type="ARBA" id="ARBA00022679"/>
    </source>
</evidence>
<dbReference type="CDD" id="cd03791">
    <property type="entry name" value="GT5_Glycogen_synthase_DULL1-like"/>
    <property type="match status" value="1"/>
</dbReference>
<dbReference type="AlphaFoldDB" id="A0A485M0D0"/>
<dbReference type="GO" id="GO:0009011">
    <property type="term" value="F:alpha-1,4-glucan glucosyltransferase (ADP-glucose donor) activity"/>
    <property type="evidence" value="ECO:0007669"/>
    <property type="project" value="UniProtKB-EC"/>
</dbReference>
<evidence type="ECO:0000259" key="7">
    <source>
        <dbReference type="Pfam" id="PF08323"/>
    </source>
</evidence>
<name>A0A485M0D0_9ZZZZ</name>
<evidence type="ECO:0000256" key="2">
    <source>
        <dbReference type="ARBA" id="ARBA00010281"/>
    </source>
</evidence>
<dbReference type="Pfam" id="PF00534">
    <property type="entry name" value="Glycos_transf_1"/>
    <property type="match status" value="1"/>
</dbReference>
<gene>
    <name evidence="8" type="primary">glgA</name>
    <name evidence="8" type="ORF">SCFA_40011</name>
</gene>
<dbReference type="HAMAP" id="MF_00484">
    <property type="entry name" value="Glycogen_synth"/>
    <property type="match status" value="1"/>
</dbReference>
<organism evidence="8">
    <name type="scientific">anaerobic digester metagenome</name>
    <dbReference type="NCBI Taxonomy" id="1263854"/>
    <lineage>
        <taxon>unclassified sequences</taxon>
        <taxon>metagenomes</taxon>
        <taxon>ecological metagenomes</taxon>
    </lineage>
</organism>
<reference evidence="8" key="1">
    <citation type="submission" date="2019-03" db="EMBL/GenBank/DDBJ databases">
        <authorList>
            <person name="Hao L."/>
        </authorList>
    </citation>
    <scope>NUCLEOTIDE SEQUENCE</scope>
</reference>
<dbReference type="InterPro" id="IPR011835">
    <property type="entry name" value="GS/SS"/>
</dbReference>
<protein>
    <recommendedName>
        <fullName evidence="3">starch synthase</fullName>
        <ecNumber evidence="3">2.4.1.21</ecNumber>
    </recommendedName>
</protein>
<comment type="similarity">
    <text evidence="2">Belongs to the glycosyltransferase 1 family. Bacterial/plant glycogen synthase subfamily.</text>
</comment>
<dbReference type="InterPro" id="IPR001296">
    <property type="entry name" value="Glyco_trans_1"/>
</dbReference>
<evidence type="ECO:0000256" key="4">
    <source>
        <dbReference type="ARBA" id="ARBA00022676"/>
    </source>
</evidence>
<dbReference type="PANTHER" id="PTHR45825:SF11">
    <property type="entry name" value="ALPHA AMYLASE DOMAIN-CONTAINING PROTEIN"/>
    <property type="match status" value="1"/>
</dbReference>
<dbReference type="EMBL" id="CAADRM010000103">
    <property type="protein sequence ID" value="VFU15120.1"/>
    <property type="molecule type" value="Genomic_DNA"/>
</dbReference>
<evidence type="ECO:0000256" key="1">
    <source>
        <dbReference type="ARBA" id="ARBA00001478"/>
    </source>
</evidence>
<sequence length="474" mass="52559">MRVLFCTSEATPFAKTGGLADVSSALPAELRSQGVQCDVVMPLYRSVKKSGIALQHVADISFLSGQGISQGRVFSHGPVYFIENDLYFNRDGYYSYQGRDFPDNLERFAFFSRACVELATILEGVDLIHCNDWQTALIPAYLHALGLTDFSTCYTIHNLAYQGVFNSALWPMLFLPYEMFRPDIMEYYGNINVMKAGIVFADMVTTVSPSYAAEIQTPEFGAGLDGLLRAVSFKLAGIVNGIDIQVWDPLHDEHIAQRFSIDDLSGKAACKRDLQERFSLEKSSGPLMSLISRLVDQKGIDLVVSIMDEIISLGAQVVVLGTGDRRHEKDLLSLSASHAGRLGVVVGFDESLAHVIEAGADFFLMPSRFEPCGLNQMISMRYGTIPIVTCVGGLKDTVTALGEGDNPTGIRVKSPTATDLLAAVRRACDLYQDPKGLFFAIRENAMQKDVSWRHSAIQYYKLYTKMINFRERRR</sequence>
<keyword evidence="4 8" id="KW-0328">Glycosyltransferase</keyword>
<dbReference type="PANTHER" id="PTHR45825">
    <property type="entry name" value="GRANULE-BOUND STARCH SYNTHASE 1, CHLOROPLASTIC/AMYLOPLASTIC"/>
    <property type="match status" value="1"/>
</dbReference>
<feature type="domain" description="Glycosyl transferase family 1" evidence="6">
    <location>
        <begin position="277"/>
        <end position="429"/>
    </location>
</feature>
<dbReference type="NCBIfam" id="TIGR02095">
    <property type="entry name" value="glgA"/>
    <property type="match status" value="1"/>
</dbReference>
<feature type="domain" description="Starch synthase catalytic" evidence="7">
    <location>
        <begin position="2"/>
        <end position="229"/>
    </location>
</feature>
<evidence type="ECO:0000259" key="6">
    <source>
        <dbReference type="Pfam" id="PF00534"/>
    </source>
</evidence>
<evidence type="ECO:0000313" key="8">
    <source>
        <dbReference type="EMBL" id="VFU15120.1"/>
    </source>
</evidence>
<dbReference type="SUPFAM" id="SSF53756">
    <property type="entry name" value="UDP-Glycosyltransferase/glycogen phosphorylase"/>
    <property type="match status" value="1"/>
</dbReference>
<evidence type="ECO:0000256" key="3">
    <source>
        <dbReference type="ARBA" id="ARBA00012588"/>
    </source>
</evidence>
<dbReference type="GO" id="GO:0004373">
    <property type="term" value="F:alpha-1,4-glucan glucosyltransferase (UDP-glucose donor) activity"/>
    <property type="evidence" value="ECO:0007669"/>
    <property type="project" value="InterPro"/>
</dbReference>
<proteinExistence type="inferred from homology"/>
<keyword evidence="5 8" id="KW-0808">Transferase</keyword>
<dbReference type="Pfam" id="PF08323">
    <property type="entry name" value="Glyco_transf_5"/>
    <property type="match status" value="1"/>
</dbReference>
<dbReference type="InterPro" id="IPR013534">
    <property type="entry name" value="Starch_synth_cat_dom"/>
</dbReference>
<dbReference type="EC" id="2.4.1.21" evidence="3"/>
<comment type="catalytic activity">
    <reaction evidence="1">
        <text>[(1-&gt;4)-alpha-D-glucosyl](n) + ADP-alpha-D-glucose = [(1-&gt;4)-alpha-D-glucosyl](n+1) + ADP + H(+)</text>
        <dbReference type="Rhea" id="RHEA:18189"/>
        <dbReference type="Rhea" id="RHEA-COMP:9584"/>
        <dbReference type="Rhea" id="RHEA-COMP:9587"/>
        <dbReference type="ChEBI" id="CHEBI:15378"/>
        <dbReference type="ChEBI" id="CHEBI:15444"/>
        <dbReference type="ChEBI" id="CHEBI:57498"/>
        <dbReference type="ChEBI" id="CHEBI:456216"/>
        <dbReference type="EC" id="2.4.1.21"/>
    </reaction>
</comment>